<evidence type="ECO:0000313" key="2">
    <source>
        <dbReference type="EMBL" id="KAK4045459.1"/>
    </source>
</evidence>
<comment type="caution">
    <text evidence="2">The sequence shown here is derived from an EMBL/GenBank/DDBJ whole genome shotgun (WGS) entry which is preliminary data.</text>
</comment>
<proteinExistence type="predicted"/>
<evidence type="ECO:0000256" key="1">
    <source>
        <dbReference type="SAM" id="MobiDB-lite"/>
    </source>
</evidence>
<organism evidence="2 3">
    <name type="scientific">Daphnia magna</name>
    <dbReference type="NCBI Taxonomy" id="35525"/>
    <lineage>
        <taxon>Eukaryota</taxon>
        <taxon>Metazoa</taxon>
        <taxon>Ecdysozoa</taxon>
        <taxon>Arthropoda</taxon>
        <taxon>Crustacea</taxon>
        <taxon>Branchiopoda</taxon>
        <taxon>Diplostraca</taxon>
        <taxon>Cladocera</taxon>
        <taxon>Anomopoda</taxon>
        <taxon>Daphniidae</taxon>
        <taxon>Daphnia</taxon>
    </lineage>
</organism>
<feature type="compositionally biased region" description="Low complexity" evidence="1">
    <location>
        <begin position="90"/>
        <end position="100"/>
    </location>
</feature>
<evidence type="ECO:0000313" key="3">
    <source>
        <dbReference type="Proteomes" id="UP001234178"/>
    </source>
</evidence>
<reference evidence="2 3" key="1">
    <citation type="journal article" date="2023" name="Nucleic Acids Res.">
        <title>The hologenome of Daphnia magna reveals possible DNA methylation and microbiome-mediated evolution of the host genome.</title>
        <authorList>
            <person name="Chaturvedi A."/>
            <person name="Li X."/>
            <person name="Dhandapani V."/>
            <person name="Marshall H."/>
            <person name="Kissane S."/>
            <person name="Cuenca-Cambronero M."/>
            <person name="Asole G."/>
            <person name="Calvet F."/>
            <person name="Ruiz-Romero M."/>
            <person name="Marangio P."/>
            <person name="Guigo R."/>
            <person name="Rago D."/>
            <person name="Mirbahai L."/>
            <person name="Eastwood N."/>
            <person name="Colbourne J.K."/>
            <person name="Zhou J."/>
            <person name="Mallon E."/>
            <person name="Orsini L."/>
        </authorList>
    </citation>
    <scope>NUCLEOTIDE SEQUENCE [LARGE SCALE GENOMIC DNA]</scope>
    <source>
        <strain evidence="2">LRV0_1</strain>
    </source>
</reference>
<gene>
    <name evidence="2" type="ORF">OUZ56_033083</name>
</gene>
<name>A0ABR0BA49_9CRUS</name>
<keyword evidence="3" id="KW-1185">Reference proteome</keyword>
<accession>A0ABR0BA49</accession>
<feature type="region of interest" description="Disordered" evidence="1">
    <location>
        <begin position="90"/>
        <end position="122"/>
    </location>
</feature>
<feature type="region of interest" description="Disordered" evidence="1">
    <location>
        <begin position="1"/>
        <end position="49"/>
    </location>
</feature>
<sequence length="330" mass="32800">MTQVTNVGGGRPGEQEADPAFVVPTPPGGLRAKRDPRSAFEGATSPLHRPTGAVIVGGMNLRLPFFVSLGLVVTACGSFDGSVDGTTTDGGRADAATGDASVVDSGTPVDGGTPVDSGTADAGTVTDSGVVVGDAGPPNTSLCDGLTPLGNGDFNSKIENGNGAFSSRANGYTAALEQDGGGQAFLPTKSLNRPKVCVSVDVTLNTNADNLSANYQLVGGQIGQIDVAQFGAVVNNGTVAIGYRNGAGAAVNVGNRRNFRLELLVDNTLTGSKLRYRVRTGGGQVLGEGEIAGGGGTGTVLQVGLGCANAAGNSCKQLSADGNNFAISGN</sequence>
<dbReference type="EMBL" id="JAOYFB010000044">
    <property type="protein sequence ID" value="KAK4045459.1"/>
    <property type="molecule type" value="Genomic_DNA"/>
</dbReference>
<dbReference type="Proteomes" id="UP001234178">
    <property type="component" value="Unassembled WGS sequence"/>
</dbReference>
<evidence type="ECO:0008006" key="4">
    <source>
        <dbReference type="Google" id="ProtNLM"/>
    </source>
</evidence>
<protein>
    <recommendedName>
        <fullName evidence="4">Secreted protein</fullName>
    </recommendedName>
</protein>